<evidence type="ECO:0000256" key="1">
    <source>
        <dbReference type="ARBA" id="ARBA00022531"/>
    </source>
</evidence>
<organism evidence="5 6">
    <name type="scientific">Pseudomonas coleopterorum</name>
    <dbReference type="NCBI Taxonomy" id="1605838"/>
    <lineage>
        <taxon>Bacteria</taxon>
        <taxon>Pseudomonadati</taxon>
        <taxon>Pseudomonadota</taxon>
        <taxon>Gammaproteobacteria</taxon>
        <taxon>Pseudomonadales</taxon>
        <taxon>Pseudomonadaceae</taxon>
        <taxon>Pseudomonas</taxon>
    </lineage>
</organism>
<dbReference type="InterPro" id="IPR015943">
    <property type="entry name" value="WD40/YVTN_repeat-like_dom_sf"/>
</dbReference>
<evidence type="ECO:0000259" key="4">
    <source>
        <dbReference type="Pfam" id="PF14870"/>
    </source>
</evidence>
<dbReference type="GO" id="GO:0015979">
    <property type="term" value="P:photosynthesis"/>
    <property type="evidence" value="ECO:0007669"/>
    <property type="project" value="UniProtKB-KW"/>
</dbReference>
<proteinExistence type="predicted"/>
<evidence type="ECO:0000256" key="2">
    <source>
        <dbReference type="ARBA" id="ARBA00023276"/>
    </source>
</evidence>
<feature type="signal peptide" evidence="3">
    <location>
        <begin position="1"/>
        <end position="21"/>
    </location>
</feature>
<dbReference type="SUPFAM" id="SSF110296">
    <property type="entry name" value="Oligoxyloglucan reducing end-specific cellobiohydrolase"/>
    <property type="match status" value="1"/>
</dbReference>
<dbReference type="PANTHER" id="PTHR47199:SF2">
    <property type="entry name" value="PHOTOSYSTEM II STABILITY_ASSEMBLY FACTOR HCF136, CHLOROPLASTIC"/>
    <property type="match status" value="1"/>
</dbReference>
<feature type="domain" description="Photosynthesis system II assembly factor Ycf48/Hcf136-like" evidence="4">
    <location>
        <begin position="70"/>
        <end position="115"/>
    </location>
</feature>
<reference evidence="5" key="1">
    <citation type="submission" date="2023-09" db="EMBL/GenBank/DDBJ databases">
        <title>First report of Pseudomonas coleopterorum DJ13 causing leaf spot on Rhododendron pulchrum Sweet in China.</title>
        <authorList>
            <person name="Zhang Y."/>
        </authorList>
    </citation>
    <scope>NUCLEOTIDE SEQUENCE</scope>
    <source>
        <strain evidence="5">DJ13</strain>
    </source>
</reference>
<feature type="domain" description="Photosynthesis system II assembly factor Ycf48/Hcf136-like" evidence="4">
    <location>
        <begin position="151"/>
        <end position="232"/>
    </location>
</feature>
<keyword evidence="3" id="KW-0732">Signal</keyword>
<dbReference type="Proteomes" id="UP001258207">
    <property type="component" value="Chromosome"/>
</dbReference>
<name>A0AAJ6LW25_9PSED</name>
<dbReference type="RefSeq" id="WP_310791043.1">
    <property type="nucleotide sequence ID" value="NZ_CP134081.1"/>
</dbReference>
<evidence type="ECO:0000313" key="5">
    <source>
        <dbReference type="EMBL" id="WNC08027.1"/>
    </source>
</evidence>
<dbReference type="GO" id="GO:0009523">
    <property type="term" value="C:photosystem II"/>
    <property type="evidence" value="ECO:0007669"/>
    <property type="project" value="UniProtKB-KW"/>
</dbReference>
<sequence>MKLNAWLGLGLLTLAPHWVVAAPAVDVLSSPAMQSPLALHAALQAITRAGDRLVAVGERGTVLLSDDDGTHWRQAQVPVSSSLTAVQFTDARNGWAVGHAGVVLYSSDGGEHWVLQLDGRRLAQLELDAAQAAGDDQRLAAARQGVADGADKPLLALAFSDARHGLVVGAYGLALYTADGGASWVSWAGRLPNPQGLHLYAAVQSPSGFYIAGEQGLLLRSQDAGQHFESLVTPYQGSYFSLALQPDGTLLLGGLRGRVFRSTDQGESFEAVPNPSPISINAMQLLGPRLLLVNQAGGLLQASADRSGLTPLALPPGPPLTAVAQAANGTLVGVGFAGPVRLATPMNAAE</sequence>
<dbReference type="AlphaFoldDB" id="A0AAJ6LW25"/>
<dbReference type="CDD" id="cd15482">
    <property type="entry name" value="Sialidase_non-viral"/>
    <property type="match status" value="1"/>
</dbReference>
<dbReference type="Pfam" id="PF14870">
    <property type="entry name" value="PSII_BNR"/>
    <property type="match status" value="2"/>
</dbReference>
<protein>
    <submittedName>
        <fullName evidence="5">YCF48-related protein</fullName>
    </submittedName>
</protein>
<gene>
    <name evidence="5" type="ORF">RI108_11900</name>
</gene>
<dbReference type="Gene3D" id="2.130.10.10">
    <property type="entry name" value="YVTN repeat-like/Quinoprotein amine dehydrogenase"/>
    <property type="match status" value="2"/>
</dbReference>
<dbReference type="EMBL" id="CP134081">
    <property type="protein sequence ID" value="WNC08027.1"/>
    <property type="molecule type" value="Genomic_DNA"/>
</dbReference>
<keyword evidence="1" id="KW-0602">Photosynthesis</keyword>
<feature type="chain" id="PRO_5042575851" evidence="3">
    <location>
        <begin position="22"/>
        <end position="350"/>
    </location>
</feature>
<dbReference type="PANTHER" id="PTHR47199">
    <property type="entry name" value="PHOTOSYSTEM II STABILITY/ASSEMBLY FACTOR HCF136, CHLOROPLASTIC"/>
    <property type="match status" value="1"/>
</dbReference>
<keyword evidence="2" id="KW-0604">Photosystem II</keyword>
<dbReference type="InterPro" id="IPR028203">
    <property type="entry name" value="PSII_CF48-like_dom"/>
</dbReference>
<evidence type="ECO:0000256" key="3">
    <source>
        <dbReference type="SAM" id="SignalP"/>
    </source>
</evidence>
<evidence type="ECO:0000313" key="6">
    <source>
        <dbReference type="Proteomes" id="UP001258207"/>
    </source>
</evidence>
<accession>A0AAJ6LW25</accession>